<evidence type="ECO:0000313" key="11">
    <source>
        <dbReference type="Proteomes" id="UP000738359"/>
    </source>
</evidence>
<evidence type="ECO:0000313" key="10">
    <source>
        <dbReference type="EMBL" id="KAF9960498.1"/>
    </source>
</evidence>
<organism evidence="10 11">
    <name type="scientific">Mortierella alpina</name>
    <name type="common">Oleaginous fungus</name>
    <name type="synonym">Mortierella renispora</name>
    <dbReference type="NCBI Taxonomy" id="64518"/>
    <lineage>
        <taxon>Eukaryota</taxon>
        <taxon>Fungi</taxon>
        <taxon>Fungi incertae sedis</taxon>
        <taxon>Mucoromycota</taxon>
        <taxon>Mortierellomycotina</taxon>
        <taxon>Mortierellomycetes</taxon>
        <taxon>Mortierellales</taxon>
        <taxon>Mortierellaceae</taxon>
        <taxon>Mortierella</taxon>
    </lineage>
</organism>
<dbReference type="GO" id="GO:0002055">
    <property type="term" value="F:adenine binding"/>
    <property type="evidence" value="ECO:0007669"/>
    <property type="project" value="TreeGrafter"/>
</dbReference>
<dbReference type="GO" id="GO:0016208">
    <property type="term" value="F:AMP binding"/>
    <property type="evidence" value="ECO:0007669"/>
    <property type="project" value="TreeGrafter"/>
</dbReference>
<comment type="similarity">
    <text evidence="4">Belongs to the purine/pyrimidine phosphoribosyltransferase family.</text>
</comment>
<dbReference type="GO" id="GO:0006168">
    <property type="term" value="P:adenine salvage"/>
    <property type="evidence" value="ECO:0007669"/>
    <property type="project" value="TreeGrafter"/>
</dbReference>
<dbReference type="GO" id="GO:0044209">
    <property type="term" value="P:AMP salvage"/>
    <property type="evidence" value="ECO:0007669"/>
    <property type="project" value="TreeGrafter"/>
</dbReference>
<comment type="caution">
    <text evidence="10">The sequence shown here is derived from an EMBL/GenBank/DDBJ whole genome shotgun (WGS) entry which is preliminary data.</text>
</comment>
<evidence type="ECO:0000256" key="7">
    <source>
        <dbReference type="ARBA" id="ARBA00022676"/>
    </source>
</evidence>
<dbReference type="Proteomes" id="UP000738359">
    <property type="component" value="Unassembled WGS sequence"/>
</dbReference>
<sequence>MRLGAAFAPVRKAGKLPGATIQVGYEKEYGTDYFEMQSDSIKAGQNVIVIDDLIATGGSARGAQQLIELMKGNVLEFIFLIELEFLKGKDVLSAPIYSMIKA</sequence>
<proteinExistence type="inferred from homology"/>
<evidence type="ECO:0000256" key="5">
    <source>
        <dbReference type="ARBA" id="ARBA00011893"/>
    </source>
</evidence>
<gene>
    <name evidence="10" type="primary">APT1_2</name>
    <name evidence="10" type="ORF">BGZ70_008583</name>
</gene>
<dbReference type="GO" id="GO:0003999">
    <property type="term" value="F:adenine phosphoribosyltransferase activity"/>
    <property type="evidence" value="ECO:0007669"/>
    <property type="project" value="UniProtKB-EC"/>
</dbReference>
<dbReference type="InterPro" id="IPR000836">
    <property type="entry name" value="PRTase_dom"/>
</dbReference>
<evidence type="ECO:0000256" key="4">
    <source>
        <dbReference type="ARBA" id="ARBA00008391"/>
    </source>
</evidence>
<dbReference type="GO" id="GO:0005737">
    <property type="term" value="C:cytoplasm"/>
    <property type="evidence" value="ECO:0007669"/>
    <property type="project" value="UniProtKB-SubCell"/>
</dbReference>
<dbReference type="InterPro" id="IPR029057">
    <property type="entry name" value="PRTase-like"/>
</dbReference>
<dbReference type="EC" id="2.4.2.7" evidence="5"/>
<name>A0A9P6J367_MORAP</name>
<keyword evidence="9" id="KW-0660">Purine salvage</keyword>
<dbReference type="PANTHER" id="PTHR32315:SF3">
    <property type="entry name" value="ADENINE PHOSPHORIBOSYLTRANSFERASE"/>
    <property type="match status" value="1"/>
</dbReference>
<evidence type="ECO:0000256" key="6">
    <source>
        <dbReference type="ARBA" id="ARBA00022490"/>
    </source>
</evidence>
<evidence type="ECO:0000256" key="3">
    <source>
        <dbReference type="ARBA" id="ARBA00004659"/>
    </source>
</evidence>
<dbReference type="Gene3D" id="3.40.50.2020">
    <property type="match status" value="1"/>
</dbReference>
<evidence type="ECO:0000256" key="8">
    <source>
        <dbReference type="ARBA" id="ARBA00022679"/>
    </source>
</evidence>
<dbReference type="EMBL" id="JAAAHY010000628">
    <property type="protein sequence ID" value="KAF9960498.1"/>
    <property type="molecule type" value="Genomic_DNA"/>
</dbReference>
<comment type="subcellular location">
    <subcellularLocation>
        <location evidence="2">Cytoplasm</location>
    </subcellularLocation>
</comment>
<evidence type="ECO:0000256" key="2">
    <source>
        <dbReference type="ARBA" id="ARBA00004496"/>
    </source>
</evidence>
<keyword evidence="8" id="KW-0808">Transferase</keyword>
<keyword evidence="6" id="KW-0963">Cytoplasm</keyword>
<reference evidence="10" key="1">
    <citation type="journal article" date="2020" name="Fungal Divers.">
        <title>Resolving the Mortierellaceae phylogeny through synthesis of multi-gene phylogenetics and phylogenomics.</title>
        <authorList>
            <person name="Vandepol N."/>
            <person name="Liber J."/>
            <person name="Desiro A."/>
            <person name="Na H."/>
            <person name="Kennedy M."/>
            <person name="Barry K."/>
            <person name="Grigoriev I.V."/>
            <person name="Miller A.N."/>
            <person name="O'Donnell K."/>
            <person name="Stajich J.E."/>
            <person name="Bonito G."/>
        </authorList>
    </citation>
    <scope>NUCLEOTIDE SEQUENCE</scope>
    <source>
        <strain evidence="10">CK1249</strain>
    </source>
</reference>
<dbReference type="OrthoDB" id="363185at2759"/>
<accession>A0A9P6J367</accession>
<keyword evidence="11" id="KW-1185">Reference proteome</keyword>
<dbReference type="CDD" id="cd06223">
    <property type="entry name" value="PRTases_typeI"/>
    <property type="match status" value="1"/>
</dbReference>
<comment type="pathway">
    <text evidence="3">Purine metabolism; AMP biosynthesis via salvage pathway; AMP from adenine: step 1/1.</text>
</comment>
<protein>
    <recommendedName>
        <fullName evidence="5">adenine phosphoribosyltransferase</fullName>
        <ecNumber evidence="5">2.4.2.7</ecNumber>
    </recommendedName>
</protein>
<dbReference type="SUPFAM" id="SSF53271">
    <property type="entry name" value="PRTase-like"/>
    <property type="match status" value="1"/>
</dbReference>
<dbReference type="InterPro" id="IPR050054">
    <property type="entry name" value="UPRTase/APRTase"/>
</dbReference>
<evidence type="ECO:0000256" key="1">
    <source>
        <dbReference type="ARBA" id="ARBA00000868"/>
    </source>
</evidence>
<evidence type="ECO:0000256" key="9">
    <source>
        <dbReference type="ARBA" id="ARBA00022726"/>
    </source>
</evidence>
<dbReference type="GO" id="GO:0006166">
    <property type="term" value="P:purine ribonucleoside salvage"/>
    <property type="evidence" value="ECO:0007669"/>
    <property type="project" value="UniProtKB-KW"/>
</dbReference>
<dbReference type="PANTHER" id="PTHR32315">
    <property type="entry name" value="ADENINE PHOSPHORIBOSYLTRANSFERASE"/>
    <property type="match status" value="1"/>
</dbReference>
<dbReference type="AlphaFoldDB" id="A0A9P6J367"/>
<comment type="catalytic activity">
    <reaction evidence="1">
        <text>AMP + diphosphate = 5-phospho-alpha-D-ribose 1-diphosphate + adenine</text>
        <dbReference type="Rhea" id="RHEA:16609"/>
        <dbReference type="ChEBI" id="CHEBI:16708"/>
        <dbReference type="ChEBI" id="CHEBI:33019"/>
        <dbReference type="ChEBI" id="CHEBI:58017"/>
        <dbReference type="ChEBI" id="CHEBI:456215"/>
        <dbReference type="EC" id="2.4.2.7"/>
    </reaction>
</comment>
<keyword evidence="7 10" id="KW-0328">Glycosyltransferase</keyword>